<reference evidence="2" key="1">
    <citation type="journal article" date="2013" name="Nat. Genet.">
        <title>The Capsella rubella genome and the genomic consequences of rapid mating system evolution.</title>
        <authorList>
            <person name="Slotte T."/>
            <person name="Hazzouri K.M."/>
            <person name="Agren J.A."/>
            <person name="Koenig D."/>
            <person name="Maumus F."/>
            <person name="Guo Y.L."/>
            <person name="Steige K."/>
            <person name="Platts A.E."/>
            <person name="Escobar J.S."/>
            <person name="Newman L.K."/>
            <person name="Wang W."/>
            <person name="Mandakova T."/>
            <person name="Vello E."/>
            <person name="Smith L.M."/>
            <person name="Henz S.R."/>
            <person name="Steffen J."/>
            <person name="Takuno S."/>
            <person name="Brandvain Y."/>
            <person name="Coop G."/>
            <person name="Andolfatto P."/>
            <person name="Hu T.T."/>
            <person name="Blanchette M."/>
            <person name="Clark R.M."/>
            <person name="Quesneville H."/>
            <person name="Nordborg M."/>
            <person name="Gaut B.S."/>
            <person name="Lysak M.A."/>
            <person name="Jenkins J."/>
            <person name="Grimwood J."/>
            <person name="Chapman J."/>
            <person name="Prochnik S."/>
            <person name="Shu S."/>
            <person name="Rokhsar D."/>
            <person name="Schmutz J."/>
            <person name="Weigel D."/>
            <person name="Wright S.I."/>
        </authorList>
    </citation>
    <scope>NUCLEOTIDE SEQUENCE [LARGE SCALE GENOMIC DNA]</scope>
    <source>
        <strain evidence="2">cv. Monte Gargano</strain>
    </source>
</reference>
<sequence>MSSSGAFNRFILLIRRPRLVDLFKIYLDRIGKEACLVRWCCGFSALLCSGFKVLFLQAFEWWLLDPDGNGGVLLYFPILIRLCEDFSGSVEGCYCLLAFASGLRIFSELESSLALNPVV</sequence>
<dbReference type="Proteomes" id="UP000029121">
    <property type="component" value="Unassembled WGS sequence"/>
</dbReference>
<dbReference type="AlphaFoldDB" id="R0G892"/>
<evidence type="ECO:0000313" key="2">
    <source>
        <dbReference type="Proteomes" id="UP000029121"/>
    </source>
</evidence>
<accession>R0G892</accession>
<name>R0G892_9BRAS</name>
<dbReference type="EMBL" id="KB870807">
    <property type="protein sequence ID" value="EOA31731.1"/>
    <property type="molecule type" value="Genomic_DNA"/>
</dbReference>
<keyword evidence="2" id="KW-1185">Reference proteome</keyword>
<evidence type="ECO:0000313" key="1">
    <source>
        <dbReference type="EMBL" id="EOA31731.1"/>
    </source>
</evidence>
<proteinExistence type="predicted"/>
<gene>
    <name evidence="1" type="ORF">CARUB_v10014944mg</name>
</gene>
<organism evidence="1 2">
    <name type="scientific">Capsella rubella</name>
    <dbReference type="NCBI Taxonomy" id="81985"/>
    <lineage>
        <taxon>Eukaryota</taxon>
        <taxon>Viridiplantae</taxon>
        <taxon>Streptophyta</taxon>
        <taxon>Embryophyta</taxon>
        <taxon>Tracheophyta</taxon>
        <taxon>Spermatophyta</taxon>
        <taxon>Magnoliopsida</taxon>
        <taxon>eudicotyledons</taxon>
        <taxon>Gunneridae</taxon>
        <taxon>Pentapetalae</taxon>
        <taxon>rosids</taxon>
        <taxon>malvids</taxon>
        <taxon>Brassicales</taxon>
        <taxon>Brassicaceae</taxon>
        <taxon>Camelineae</taxon>
        <taxon>Capsella</taxon>
    </lineage>
</organism>
<protein>
    <submittedName>
        <fullName evidence="1">Uncharacterized protein</fullName>
    </submittedName>
</protein>